<dbReference type="EMBL" id="QEAS01000013">
    <property type="protein sequence ID" value="PWG79552.1"/>
    <property type="molecule type" value="Genomic_DNA"/>
</dbReference>
<dbReference type="AlphaFoldDB" id="A0A2U2PE09"/>
<sequence>MLLCLPLLRSSAQSGSAAKQKVERAISDFFMKDQEIFRINVNRDKRGKSSAVSIQASDSVACQLFPRYQVLKDLPFDVYMKDRKNASFINISNLSYS</sequence>
<evidence type="ECO:0000313" key="1">
    <source>
        <dbReference type="EMBL" id="PWG79552.1"/>
    </source>
</evidence>
<gene>
    <name evidence="1" type="ORF">DDR33_15900</name>
</gene>
<name>A0A2U2PE09_9SPHI</name>
<comment type="caution">
    <text evidence="1">The sequence shown here is derived from an EMBL/GenBank/DDBJ whole genome shotgun (WGS) entry which is preliminary data.</text>
</comment>
<proteinExistence type="predicted"/>
<reference evidence="1 2" key="1">
    <citation type="submission" date="2018-04" db="EMBL/GenBank/DDBJ databases">
        <title>Pedobacter chongqingensis sp. nov., isolated from a rottenly hemp rope.</title>
        <authorList>
            <person name="Cai Y."/>
        </authorList>
    </citation>
    <scope>NUCLEOTIDE SEQUENCE [LARGE SCALE GENOMIC DNA]</scope>
    <source>
        <strain evidence="1 2">FJ4-8</strain>
    </source>
</reference>
<organism evidence="1 2">
    <name type="scientific">Pararcticibacter amylolyticus</name>
    <dbReference type="NCBI Taxonomy" id="2173175"/>
    <lineage>
        <taxon>Bacteria</taxon>
        <taxon>Pseudomonadati</taxon>
        <taxon>Bacteroidota</taxon>
        <taxon>Sphingobacteriia</taxon>
        <taxon>Sphingobacteriales</taxon>
        <taxon>Sphingobacteriaceae</taxon>
        <taxon>Pararcticibacter</taxon>
    </lineage>
</organism>
<evidence type="ECO:0000313" key="2">
    <source>
        <dbReference type="Proteomes" id="UP000245647"/>
    </source>
</evidence>
<accession>A0A2U2PE09</accession>
<keyword evidence="2" id="KW-1185">Reference proteome</keyword>
<dbReference type="Proteomes" id="UP000245647">
    <property type="component" value="Unassembled WGS sequence"/>
</dbReference>
<protein>
    <submittedName>
        <fullName evidence="1">Uncharacterized protein</fullName>
    </submittedName>
</protein>